<sequence length="65" mass="7364">MLQSESIFTHLSIKFNDSRLKQFQILAICFLMPTPHGLGVHFHDTDIAIFQSTTILSLGVDYEVP</sequence>
<reference evidence="1 2" key="1">
    <citation type="submission" date="2006-02" db="EMBL/GenBank/DDBJ databases">
        <authorList>
            <person name="Moran M.A."/>
            <person name="Kjelleberg S."/>
            <person name="Egan S."/>
            <person name="Saunders N."/>
            <person name="Thomas T."/>
            <person name="Ferriera S."/>
            <person name="Johnson J."/>
            <person name="Kravitz S."/>
            <person name="Halpern A."/>
            <person name="Remington K."/>
            <person name="Beeson K."/>
            <person name="Tran B."/>
            <person name="Rogers Y.-H."/>
            <person name="Friedman R."/>
            <person name="Venter J.C."/>
        </authorList>
    </citation>
    <scope>NUCLEOTIDE SEQUENCE [LARGE SCALE GENOMIC DNA]</scope>
    <source>
        <strain evidence="1 2">D2</strain>
    </source>
</reference>
<organism evidence="1 2">
    <name type="scientific">Pseudoalteromonas tunicata D2</name>
    <dbReference type="NCBI Taxonomy" id="87626"/>
    <lineage>
        <taxon>Bacteria</taxon>
        <taxon>Pseudomonadati</taxon>
        <taxon>Pseudomonadota</taxon>
        <taxon>Gammaproteobacteria</taxon>
        <taxon>Alteromonadales</taxon>
        <taxon>Pseudoalteromonadaceae</taxon>
        <taxon>Pseudoalteromonas</taxon>
    </lineage>
</organism>
<dbReference type="STRING" id="87626.PTD2_00297"/>
<dbReference type="HOGENOM" id="CLU_2846598_0_0_6"/>
<keyword evidence="2" id="KW-1185">Reference proteome</keyword>
<name>A4CF54_9GAMM</name>
<proteinExistence type="predicted"/>
<comment type="caution">
    <text evidence="1">The sequence shown here is derived from an EMBL/GenBank/DDBJ whole genome shotgun (WGS) entry which is preliminary data.</text>
</comment>
<dbReference type="AlphaFoldDB" id="A4CF54"/>
<accession>A4CF54</accession>
<dbReference type="Proteomes" id="UP000006201">
    <property type="component" value="Unassembled WGS sequence"/>
</dbReference>
<evidence type="ECO:0000313" key="1">
    <source>
        <dbReference type="EMBL" id="EAR26602.1"/>
    </source>
</evidence>
<gene>
    <name evidence="1" type="ORF">PTD2_00297</name>
</gene>
<dbReference type="EMBL" id="AAOH01000011">
    <property type="protein sequence ID" value="EAR26602.1"/>
    <property type="molecule type" value="Genomic_DNA"/>
</dbReference>
<protein>
    <submittedName>
        <fullName evidence="1">Uncharacterized protein</fullName>
    </submittedName>
</protein>
<evidence type="ECO:0000313" key="2">
    <source>
        <dbReference type="Proteomes" id="UP000006201"/>
    </source>
</evidence>